<keyword evidence="5" id="KW-1185">Reference proteome</keyword>
<gene>
    <name evidence="4" type="ORF">Q3O60_05350</name>
</gene>
<dbReference type="PANTHER" id="PTHR12147:SF26">
    <property type="entry name" value="PEPTIDASE M28 DOMAIN-CONTAINING PROTEIN"/>
    <property type="match status" value="1"/>
</dbReference>
<dbReference type="InterPro" id="IPR045175">
    <property type="entry name" value="M28_fam"/>
</dbReference>
<evidence type="ECO:0000259" key="3">
    <source>
        <dbReference type="Pfam" id="PF04389"/>
    </source>
</evidence>
<sequence>MHLFLRLVIFCSCLVVSGTHLSALATQTEAEPARVAGHLHFLADDLLQGRETGSHGHQVAARYVASQLQIFGLQPLTDYPDFWQPVPIRKSRLQQDSQRLVLHLADGDHELKAPNDYFMLPDLWTEQSAVTAPVVFVGYGLVSEHFGLNDYDGLDVNGKLVMMLTGLPEHLPADEIAHLRLQRLQQAKDRGAVGVIYLYTPKQQKVQPYQLFLQHFSLAPVMSWLTDQQQPGSNLHSHGFQAEAYLHHDAAAPFFQQAATPVAEVFSQVEQQQLPAGFELGVSATLQKRSQHQAIESPNVVAVLPGSDPTLRHEYLVLTAHTDHIGLSRDLRYPQQPVINNGALDNAAGVAILLETARVLAAGPAPARSVLFLFPTAEERGLLGAEYFVQHPAVPLEQIIATINIDTPLLLFPLADILAFGAGHSTLGAAVARAAANERLVIGPDPLPEQALFTRSDHYRFVEQGIPALFLMVGQTSSDPAIDGSSIWQRYLSQHYHQPSDSITDLTAAFGGIYYDEGARLSKVLLHLISELANTAEQPQWQQESFFQSQPALPDRPDNH</sequence>
<keyword evidence="2" id="KW-0732">Signal</keyword>
<comment type="caution">
    <text evidence="4">The sequence shown here is derived from an EMBL/GenBank/DDBJ whole genome shotgun (WGS) entry which is preliminary data.</text>
</comment>
<dbReference type="InterPro" id="IPR007484">
    <property type="entry name" value="Peptidase_M28"/>
</dbReference>
<feature type="domain" description="Peptidase M28" evidence="3">
    <location>
        <begin position="299"/>
        <end position="506"/>
    </location>
</feature>
<protein>
    <submittedName>
        <fullName evidence="4">M28 family peptidase</fullName>
    </submittedName>
</protein>
<organism evidence="4 5">
    <name type="scientific">Alkalimonas collagenimarina</name>
    <dbReference type="NCBI Taxonomy" id="400390"/>
    <lineage>
        <taxon>Bacteria</taxon>
        <taxon>Pseudomonadati</taxon>
        <taxon>Pseudomonadota</taxon>
        <taxon>Gammaproteobacteria</taxon>
        <taxon>Alkalimonas</taxon>
    </lineage>
</organism>
<dbReference type="InterPro" id="IPR046450">
    <property type="entry name" value="PA_dom_sf"/>
</dbReference>
<dbReference type="SUPFAM" id="SSF52025">
    <property type="entry name" value="PA domain"/>
    <property type="match status" value="1"/>
</dbReference>
<dbReference type="Gene3D" id="3.50.30.30">
    <property type="match status" value="1"/>
</dbReference>
<evidence type="ECO:0000256" key="1">
    <source>
        <dbReference type="SAM" id="MobiDB-lite"/>
    </source>
</evidence>
<feature type="region of interest" description="Disordered" evidence="1">
    <location>
        <begin position="540"/>
        <end position="560"/>
    </location>
</feature>
<dbReference type="EMBL" id="JAUZVZ010000006">
    <property type="protein sequence ID" value="MDP4535603.1"/>
    <property type="molecule type" value="Genomic_DNA"/>
</dbReference>
<evidence type="ECO:0000313" key="4">
    <source>
        <dbReference type="EMBL" id="MDP4535603.1"/>
    </source>
</evidence>
<accession>A0ABT9GX47</accession>
<evidence type="ECO:0000313" key="5">
    <source>
        <dbReference type="Proteomes" id="UP001231616"/>
    </source>
</evidence>
<dbReference type="Pfam" id="PF04389">
    <property type="entry name" value="Peptidase_M28"/>
    <property type="match status" value="1"/>
</dbReference>
<evidence type="ECO:0000256" key="2">
    <source>
        <dbReference type="SAM" id="SignalP"/>
    </source>
</evidence>
<dbReference type="Proteomes" id="UP001231616">
    <property type="component" value="Unassembled WGS sequence"/>
</dbReference>
<dbReference type="SUPFAM" id="SSF53187">
    <property type="entry name" value="Zn-dependent exopeptidases"/>
    <property type="match status" value="1"/>
</dbReference>
<dbReference type="Gene3D" id="3.40.630.10">
    <property type="entry name" value="Zn peptidases"/>
    <property type="match status" value="1"/>
</dbReference>
<feature type="chain" id="PRO_5047296474" evidence="2">
    <location>
        <begin position="26"/>
        <end position="560"/>
    </location>
</feature>
<proteinExistence type="predicted"/>
<feature type="signal peptide" evidence="2">
    <location>
        <begin position="1"/>
        <end position="25"/>
    </location>
</feature>
<dbReference type="RefSeq" id="WP_305892871.1">
    <property type="nucleotide sequence ID" value="NZ_JAUZVZ010000006.1"/>
</dbReference>
<dbReference type="PANTHER" id="PTHR12147">
    <property type="entry name" value="METALLOPEPTIDASE M28 FAMILY MEMBER"/>
    <property type="match status" value="1"/>
</dbReference>
<reference evidence="4 5" key="1">
    <citation type="submission" date="2023-08" db="EMBL/GenBank/DDBJ databases">
        <authorList>
            <person name="Joshi A."/>
            <person name="Thite S."/>
        </authorList>
    </citation>
    <scope>NUCLEOTIDE SEQUENCE [LARGE SCALE GENOMIC DNA]</scope>
    <source>
        <strain evidence="4 5">AC40</strain>
    </source>
</reference>
<name>A0ABT9GX47_9GAMM</name>
<feature type="compositionally biased region" description="Polar residues" evidence="1">
    <location>
        <begin position="540"/>
        <end position="551"/>
    </location>
</feature>